<dbReference type="EMBL" id="CP157947">
    <property type="protein sequence ID" value="XBS70716.1"/>
    <property type="molecule type" value="Genomic_DNA"/>
</dbReference>
<sequence length="101" mass="10966">MPRLQPCKRGASGKGAASVGFPRRIGNPVVIYDDRAGSPLIDTYDDIPATRPVIGPRRCIHPGFPAFTGNNPTDGMENASVAGMRKTSRLTVIRFSWRRGL</sequence>
<accession>A0AAU7QEF1</accession>
<organism evidence="2">
    <name type="scientific">Acerihabitans sp. KWT182</name>
    <dbReference type="NCBI Taxonomy" id="3157919"/>
    <lineage>
        <taxon>Bacteria</taxon>
        <taxon>Pseudomonadati</taxon>
        <taxon>Pseudomonadota</taxon>
        <taxon>Gammaproteobacteria</taxon>
        <taxon>Enterobacterales</taxon>
        <taxon>Pectobacteriaceae</taxon>
        <taxon>Acerihabitans</taxon>
    </lineage>
</organism>
<reference evidence="2" key="1">
    <citation type="submission" date="2024-06" db="EMBL/GenBank/DDBJ databases">
        <authorList>
            <person name="Coelho C."/>
            <person name="Bento M."/>
            <person name="Garcia E."/>
            <person name="Camelo A."/>
            <person name="Brandao I."/>
            <person name="Espirito Santo C."/>
            <person name="Trovao J."/>
            <person name="Verissimo A."/>
            <person name="Costa J."/>
            <person name="Tiago I."/>
        </authorList>
    </citation>
    <scope>NUCLEOTIDE SEQUENCE</scope>
    <source>
        <strain evidence="2">KWT182</strain>
    </source>
</reference>
<name>A0AAU7QEF1_9GAMM</name>
<evidence type="ECO:0000256" key="1">
    <source>
        <dbReference type="SAM" id="MobiDB-lite"/>
    </source>
</evidence>
<feature type="region of interest" description="Disordered" evidence="1">
    <location>
        <begin position="1"/>
        <end position="21"/>
    </location>
</feature>
<proteinExistence type="predicted"/>
<protein>
    <submittedName>
        <fullName evidence="2">Uncharacterized protein</fullName>
    </submittedName>
</protein>
<gene>
    <name evidence="2" type="ORF">ABK905_06200</name>
</gene>
<dbReference type="AlphaFoldDB" id="A0AAU7QEF1"/>
<evidence type="ECO:0000313" key="2">
    <source>
        <dbReference type="EMBL" id="XBS70716.1"/>
    </source>
</evidence>